<dbReference type="InterPro" id="IPR004843">
    <property type="entry name" value="Calcineurin-like_PHP"/>
</dbReference>
<sequence length="1236" mass="132379">MKNISKWWKSLLVLSILVALFNVAVFRTSAASNILKGPYLLFNGGNTSMSVLWQTSANDSNVIRWGTDKSYGMGEETVPVNRDDRQHRFDITGLQPGTLYYYQVDDQSGSFRTAPADNATSVKFLSYGDSRTNPSNQDKVATRARLDYQADPDYQTILLNSGDFAAQDTESDWTSQYFVDGTTYPEMHAFQAEVPMVGARGNHENTGSVYNKYYPYPYVADNYWSFDYGPVHIAIVDEYAPFAKDTAQYKWLENDLATSTKPWKIVQGHQPGWGAGTHANNTDVQSSIHPLLQKYGVQMYLNGHNHNYARAEVDGIEYVTAGGGGAPLYTPNPNAENIVTTDMSYHLAEFDIEGETLTMTARRADGTVIETININQKLPDISKLTLAADGDTLQTDSPQSSVKLGLTAVDSQDAPVDLTDVNVKYKTDKPDILSIAEDGTVTIKNKPVFNESVKVWAQFLNVKSNELTLKVQNPDGLAEAKLTSDSDSLNAGSQAKLSLSLKDNLQADIDPTGADVVYRTSNDDVLAISADGIVTVRNQTPRVTNVSIWAEATVQGRTVESNKVSIIVGVTSGGASHEIIAPIKGVYDTTEEHADGTLDLGSPHLEIVNNQQIILRFDKLALPKGAKILDAYVQFSAADPTANVDPFDVNIYAEAIANSLLEDPGDVSSRVKTNDFVNWKDAPAWTVEHEAGPAQQTPNVASLVQEIVNMEGWKEGNALSFILTGQGSRSAESFYGAGSHADQIPQLHVIYSNPESVPTDPGDGEGTNEIVAPIKNAMDDMEELEDGSMDSGSSDLEIVMEDNTQQIGLRFADLAIPKGATVQDAYIQFSVDEPDKNLDPFDVNIYAEDVSNSASVANVTYNISSRVKTASSINWKDVPLWTVEHEAGPNQQTPNLASLVQGIINKGEWNEGNAMTFILNGQGTRTAEAFEGAGSHADQIPQLHVTYTVPANPGNGGGTPTNPDNGGGNTNPDNGGGNTNPDNGGGNTNPDNGGGNTNPDNGGGNTNPDNGGGNTNPDNGGGNTNPSNGSGTTNPGNGSGTTNPGNGGNPVIPAIPFKDVDSHYDWAKDAIAVLADQGIINGTSATSFEPSNRITRADFMMMLVRMLDLNADVTSNFSDVSANAYYYKALGIVKTLGIANGAGGNKFNPGEFISRQDMMVLMSRAMDVTGKLDLSGTPSDLSGFKDKAKLAPYANDAAAKMVKAGIVQGSGSALNPTGQVTRAETAVMIYRLYLML</sequence>
<feature type="domain" description="SLH" evidence="3">
    <location>
        <begin position="1054"/>
        <end position="1117"/>
    </location>
</feature>
<reference evidence="4 5" key="1">
    <citation type="submission" date="2018-07" db="EMBL/GenBank/DDBJ databases">
        <title>Genomic Encyclopedia of Type Strains, Phase III (KMG-III): the genomes of soil and plant-associated and newly described type strains.</title>
        <authorList>
            <person name="Whitman W."/>
        </authorList>
    </citation>
    <scope>NUCLEOTIDE SEQUENCE [LARGE SCALE GENOMIC DNA]</scope>
    <source>
        <strain evidence="4 5">CECT 8236</strain>
    </source>
</reference>
<dbReference type="Pfam" id="PF00149">
    <property type="entry name" value="Metallophos"/>
    <property type="match status" value="1"/>
</dbReference>
<dbReference type="AlphaFoldDB" id="A0A3D9I101"/>
<dbReference type="InterPro" id="IPR029052">
    <property type="entry name" value="Metallo-depent_PP-like"/>
</dbReference>
<keyword evidence="1" id="KW-0732">Signal</keyword>
<dbReference type="GO" id="GO:0003993">
    <property type="term" value="F:acid phosphatase activity"/>
    <property type="evidence" value="ECO:0007669"/>
    <property type="project" value="InterPro"/>
</dbReference>
<dbReference type="PROSITE" id="PS51272">
    <property type="entry name" value="SLH"/>
    <property type="match status" value="3"/>
</dbReference>
<gene>
    <name evidence="4" type="ORF">DFP95_11834</name>
</gene>
<dbReference type="OrthoDB" id="9809781at2"/>
<dbReference type="SUPFAM" id="SSF49363">
    <property type="entry name" value="Purple acid phosphatase, N-terminal domain"/>
    <property type="match status" value="1"/>
</dbReference>
<dbReference type="EMBL" id="QRDY01000018">
    <property type="protein sequence ID" value="RED55299.1"/>
    <property type="molecule type" value="Genomic_DNA"/>
</dbReference>
<feature type="domain" description="SLH" evidence="3">
    <location>
        <begin position="1118"/>
        <end position="1176"/>
    </location>
</feature>
<organism evidence="4 5">
    <name type="scientific">Cohnella lupini</name>
    <dbReference type="NCBI Taxonomy" id="1294267"/>
    <lineage>
        <taxon>Bacteria</taxon>
        <taxon>Bacillati</taxon>
        <taxon>Bacillota</taxon>
        <taxon>Bacilli</taxon>
        <taxon>Bacillales</taxon>
        <taxon>Paenibacillaceae</taxon>
        <taxon>Cohnella</taxon>
    </lineage>
</organism>
<dbReference type="SUPFAM" id="SSF56300">
    <property type="entry name" value="Metallo-dependent phosphatases"/>
    <property type="match status" value="1"/>
</dbReference>
<evidence type="ECO:0000256" key="1">
    <source>
        <dbReference type="ARBA" id="ARBA00022729"/>
    </source>
</evidence>
<dbReference type="InterPro" id="IPR001119">
    <property type="entry name" value="SLH_dom"/>
</dbReference>
<evidence type="ECO:0000313" key="4">
    <source>
        <dbReference type="EMBL" id="RED55299.1"/>
    </source>
</evidence>
<feature type="compositionally biased region" description="Low complexity" evidence="2">
    <location>
        <begin position="1024"/>
        <end position="1044"/>
    </location>
</feature>
<dbReference type="Gene3D" id="3.60.21.10">
    <property type="match status" value="1"/>
</dbReference>
<dbReference type="PANTHER" id="PTHR22953">
    <property type="entry name" value="ACID PHOSPHATASE RELATED"/>
    <property type="match status" value="1"/>
</dbReference>
<proteinExistence type="predicted"/>
<feature type="region of interest" description="Disordered" evidence="2">
    <location>
        <begin position="947"/>
        <end position="1054"/>
    </location>
</feature>
<feature type="compositionally biased region" description="Gly residues" evidence="2">
    <location>
        <begin position="954"/>
        <end position="1023"/>
    </location>
</feature>
<feature type="domain" description="SLH" evidence="3">
    <location>
        <begin position="1181"/>
        <end position="1236"/>
    </location>
</feature>
<dbReference type="Proteomes" id="UP000256869">
    <property type="component" value="Unassembled WGS sequence"/>
</dbReference>
<evidence type="ECO:0000313" key="5">
    <source>
        <dbReference type="Proteomes" id="UP000256869"/>
    </source>
</evidence>
<dbReference type="Pfam" id="PF00395">
    <property type="entry name" value="SLH"/>
    <property type="match status" value="3"/>
</dbReference>
<accession>A0A3D9I101</accession>
<dbReference type="InterPro" id="IPR015914">
    <property type="entry name" value="PAPs_N"/>
</dbReference>
<name>A0A3D9I101_9BACL</name>
<protein>
    <submittedName>
        <fullName evidence="4">S-layer family protein</fullName>
    </submittedName>
</protein>
<dbReference type="InterPro" id="IPR039331">
    <property type="entry name" value="PAPs-like"/>
</dbReference>
<dbReference type="PANTHER" id="PTHR22953:SF153">
    <property type="entry name" value="PURPLE ACID PHOSPHATASE"/>
    <property type="match status" value="1"/>
</dbReference>
<dbReference type="Gene3D" id="2.60.40.380">
    <property type="entry name" value="Purple acid phosphatase-like, N-terminal"/>
    <property type="match status" value="1"/>
</dbReference>
<dbReference type="InterPro" id="IPR008963">
    <property type="entry name" value="Purple_acid_Pase-like_N"/>
</dbReference>
<dbReference type="GO" id="GO:0046872">
    <property type="term" value="F:metal ion binding"/>
    <property type="evidence" value="ECO:0007669"/>
    <property type="project" value="InterPro"/>
</dbReference>
<keyword evidence="5" id="KW-1185">Reference proteome</keyword>
<comment type="caution">
    <text evidence="4">The sequence shown here is derived from an EMBL/GenBank/DDBJ whole genome shotgun (WGS) entry which is preliminary data.</text>
</comment>
<evidence type="ECO:0000256" key="2">
    <source>
        <dbReference type="SAM" id="MobiDB-lite"/>
    </source>
</evidence>
<dbReference type="Pfam" id="PF16656">
    <property type="entry name" value="Pur_ac_phosph_N"/>
    <property type="match status" value="1"/>
</dbReference>
<evidence type="ECO:0000259" key="3">
    <source>
        <dbReference type="PROSITE" id="PS51272"/>
    </source>
</evidence>